<dbReference type="SUPFAM" id="SSF48350">
    <property type="entry name" value="GTPase activation domain, GAP"/>
    <property type="match status" value="1"/>
</dbReference>
<dbReference type="InterPro" id="IPR008936">
    <property type="entry name" value="Rho_GTPase_activation_prot"/>
</dbReference>
<dbReference type="AlphaFoldDB" id="A0AAV8WW50"/>
<dbReference type="PROSITE" id="PS50238">
    <property type="entry name" value="RHOGAP"/>
    <property type="match status" value="1"/>
</dbReference>
<sequence>MQFWNEVANHSNYNKMNSYNIAILVGPNIFPISEKVAPKNKLMVTRVCDIVKLMIDNSKNIGLIPDYIIEQIGSLTAEVDIVDKIKRRRSGSLTSMYLYCQINIFKSIA</sequence>
<gene>
    <name evidence="2" type="ORF">NQ314_016531</name>
</gene>
<dbReference type="Pfam" id="PF00620">
    <property type="entry name" value="RhoGAP"/>
    <property type="match status" value="1"/>
</dbReference>
<dbReference type="GO" id="GO:0007165">
    <property type="term" value="P:signal transduction"/>
    <property type="evidence" value="ECO:0007669"/>
    <property type="project" value="InterPro"/>
</dbReference>
<evidence type="ECO:0000313" key="2">
    <source>
        <dbReference type="EMBL" id="KAJ8930618.1"/>
    </source>
</evidence>
<dbReference type="InterPro" id="IPR042869">
    <property type="entry name" value="ARHGAP11A/B"/>
</dbReference>
<organism evidence="2 3">
    <name type="scientific">Rhamnusium bicolor</name>
    <dbReference type="NCBI Taxonomy" id="1586634"/>
    <lineage>
        <taxon>Eukaryota</taxon>
        <taxon>Metazoa</taxon>
        <taxon>Ecdysozoa</taxon>
        <taxon>Arthropoda</taxon>
        <taxon>Hexapoda</taxon>
        <taxon>Insecta</taxon>
        <taxon>Pterygota</taxon>
        <taxon>Neoptera</taxon>
        <taxon>Endopterygota</taxon>
        <taxon>Coleoptera</taxon>
        <taxon>Polyphaga</taxon>
        <taxon>Cucujiformia</taxon>
        <taxon>Chrysomeloidea</taxon>
        <taxon>Cerambycidae</taxon>
        <taxon>Lepturinae</taxon>
        <taxon>Rhagiini</taxon>
        <taxon>Rhamnusium</taxon>
    </lineage>
</organism>
<dbReference type="EMBL" id="JANEYF010004595">
    <property type="protein sequence ID" value="KAJ8930618.1"/>
    <property type="molecule type" value="Genomic_DNA"/>
</dbReference>
<reference evidence="2" key="1">
    <citation type="journal article" date="2023" name="Insect Mol. Biol.">
        <title>Genome sequencing provides insights into the evolution of gene families encoding plant cell wall-degrading enzymes in longhorned beetles.</title>
        <authorList>
            <person name="Shin N.R."/>
            <person name="Okamura Y."/>
            <person name="Kirsch R."/>
            <person name="Pauchet Y."/>
        </authorList>
    </citation>
    <scope>NUCLEOTIDE SEQUENCE</scope>
    <source>
        <strain evidence="2">RBIC_L_NR</strain>
    </source>
</reference>
<evidence type="ECO:0000313" key="3">
    <source>
        <dbReference type="Proteomes" id="UP001162156"/>
    </source>
</evidence>
<evidence type="ECO:0000259" key="1">
    <source>
        <dbReference type="PROSITE" id="PS50238"/>
    </source>
</evidence>
<dbReference type="PANTHER" id="PTHR15670">
    <property type="entry name" value="RHO GTPASE ACTIVATING PROTEIN 11A"/>
    <property type="match status" value="1"/>
</dbReference>
<comment type="caution">
    <text evidence="2">The sequence shown here is derived from an EMBL/GenBank/DDBJ whole genome shotgun (WGS) entry which is preliminary data.</text>
</comment>
<accession>A0AAV8WW50</accession>
<dbReference type="GO" id="GO:0005096">
    <property type="term" value="F:GTPase activator activity"/>
    <property type="evidence" value="ECO:0007669"/>
    <property type="project" value="TreeGrafter"/>
</dbReference>
<dbReference type="Gene3D" id="1.10.555.10">
    <property type="entry name" value="Rho GTPase activation protein"/>
    <property type="match status" value="1"/>
</dbReference>
<keyword evidence="3" id="KW-1185">Reference proteome</keyword>
<proteinExistence type="predicted"/>
<dbReference type="Proteomes" id="UP001162156">
    <property type="component" value="Unassembled WGS sequence"/>
</dbReference>
<dbReference type="PANTHER" id="PTHR15670:SF4">
    <property type="entry name" value="RHO GTPASE-ACTIVATING PROTEIN 11A"/>
    <property type="match status" value="1"/>
</dbReference>
<feature type="domain" description="Rho-GAP" evidence="1">
    <location>
        <begin position="1"/>
        <end position="62"/>
    </location>
</feature>
<name>A0AAV8WW50_9CUCU</name>
<dbReference type="InterPro" id="IPR000198">
    <property type="entry name" value="RhoGAP_dom"/>
</dbReference>
<protein>
    <recommendedName>
        <fullName evidence="1">Rho-GAP domain-containing protein</fullName>
    </recommendedName>
</protein>